<evidence type="ECO:0000313" key="4">
    <source>
        <dbReference type="Proteomes" id="UP001429984"/>
    </source>
</evidence>
<feature type="signal peptide" evidence="2">
    <location>
        <begin position="1"/>
        <end position="21"/>
    </location>
</feature>
<protein>
    <recommendedName>
        <fullName evidence="5">Lipoprotein</fullName>
    </recommendedName>
</protein>
<feature type="chain" id="PRO_5046743093" description="Lipoprotein" evidence="2">
    <location>
        <begin position="22"/>
        <end position="209"/>
    </location>
</feature>
<feature type="region of interest" description="Disordered" evidence="1">
    <location>
        <begin position="41"/>
        <end position="60"/>
    </location>
</feature>
<proteinExistence type="predicted"/>
<dbReference type="Proteomes" id="UP001429984">
    <property type="component" value="Unassembled WGS sequence"/>
</dbReference>
<evidence type="ECO:0000256" key="2">
    <source>
        <dbReference type="SAM" id="SignalP"/>
    </source>
</evidence>
<comment type="caution">
    <text evidence="3">The sequence shown here is derived from an EMBL/GenBank/DDBJ whole genome shotgun (WGS) entry which is preliminary data.</text>
</comment>
<reference evidence="3 4" key="1">
    <citation type="submission" date="2020-11" db="EMBL/GenBank/DDBJ databases">
        <title>Draft Genome Sequence and Secondary Metabolite Biosynthetic Potential of the Lysobacter niastensis Type strain DSM 18481.</title>
        <authorList>
            <person name="Turrini P."/>
            <person name="Artuso I."/>
            <person name="Tescari M."/>
            <person name="Lugli G.A."/>
            <person name="Frangipani E."/>
            <person name="Ventura M."/>
            <person name="Visca P."/>
        </authorList>
    </citation>
    <scope>NUCLEOTIDE SEQUENCE [LARGE SCALE GENOMIC DNA]</scope>
    <source>
        <strain evidence="3 4">DSM 18481</strain>
    </source>
</reference>
<accession>A0ABS0B9Z8</accession>
<evidence type="ECO:0000313" key="3">
    <source>
        <dbReference type="EMBL" id="MBF6024637.1"/>
    </source>
</evidence>
<name>A0ABS0B9Z8_9GAMM</name>
<dbReference type="RefSeq" id="WP_194931244.1">
    <property type="nucleotide sequence ID" value="NZ_JADLZT010000006.1"/>
</dbReference>
<keyword evidence="2" id="KW-0732">Signal</keyword>
<evidence type="ECO:0008006" key="5">
    <source>
        <dbReference type="Google" id="ProtNLM"/>
    </source>
</evidence>
<dbReference type="EMBL" id="JADLZT010000006">
    <property type="protein sequence ID" value="MBF6024637.1"/>
    <property type="molecule type" value="Genomic_DNA"/>
</dbReference>
<organism evidence="3 4">
    <name type="scientific">Lysobacter niastensis</name>
    <dbReference type="NCBI Taxonomy" id="380629"/>
    <lineage>
        <taxon>Bacteria</taxon>
        <taxon>Pseudomonadati</taxon>
        <taxon>Pseudomonadota</taxon>
        <taxon>Gammaproteobacteria</taxon>
        <taxon>Lysobacterales</taxon>
        <taxon>Lysobacteraceae</taxon>
        <taxon>Lysobacter</taxon>
    </lineage>
</organism>
<sequence>MRGFRVIPLATSGLVIVAALAGLTACEARKPAETPAVAAPEATIAPPPPANPEPDASAAPVERAAPPMLKPVALGTFEPGNPVAEAITGRLQIEDTMLKGANGASFTTERVAILKGGDEYTAGETYAEAMMIEPSETVELRRVLEETPPSKTPGNAICANTKAGYIAMAKVMEDNTEIVKLIGLQGSDIPAPGASGTALCASTNYIGKK</sequence>
<dbReference type="PROSITE" id="PS51257">
    <property type="entry name" value="PROKAR_LIPOPROTEIN"/>
    <property type="match status" value="1"/>
</dbReference>
<gene>
    <name evidence="3" type="ORF">IU514_11415</name>
</gene>
<evidence type="ECO:0000256" key="1">
    <source>
        <dbReference type="SAM" id="MobiDB-lite"/>
    </source>
</evidence>
<keyword evidence="4" id="KW-1185">Reference proteome</keyword>